<keyword evidence="5" id="KW-1185">Reference proteome</keyword>
<dbReference type="Pfam" id="PF00245">
    <property type="entry name" value="Alk_phosphatase"/>
    <property type="match status" value="1"/>
</dbReference>
<dbReference type="SMART" id="SM00098">
    <property type="entry name" value="alkPPc"/>
    <property type="match status" value="1"/>
</dbReference>
<evidence type="ECO:0000313" key="5">
    <source>
        <dbReference type="Proteomes" id="UP001597369"/>
    </source>
</evidence>
<name>A0ABW4X069_9BACT</name>
<dbReference type="PANTHER" id="PTHR11596">
    <property type="entry name" value="ALKALINE PHOSPHATASE"/>
    <property type="match status" value="1"/>
</dbReference>
<dbReference type="InterPro" id="IPR017850">
    <property type="entry name" value="Alkaline_phosphatase_core_sf"/>
</dbReference>
<keyword evidence="4" id="KW-0378">Hydrolase</keyword>
<evidence type="ECO:0000256" key="2">
    <source>
        <dbReference type="RuleBase" id="RU003946"/>
    </source>
</evidence>
<evidence type="ECO:0000313" key="4">
    <source>
        <dbReference type="EMBL" id="MFD2068333.1"/>
    </source>
</evidence>
<comment type="similarity">
    <text evidence="2">Belongs to the alkaline phosphatase family.</text>
</comment>
<feature type="signal peptide" evidence="3">
    <location>
        <begin position="1"/>
        <end position="21"/>
    </location>
</feature>
<sequence length="611" mass="66856">MHRKLYTLLLASGLLATTAAAQTVVHTTLNAHSHNDYLNNIPFFRAYHKGFGSIEADVFPLKGELYVAHEKDNISKERTLSKLYLEPALAELAKDETRQLSLLIDIKENHQEALRLLVKQLKPSRSLLSTPARKGQLTIIISGDRPQPAEYTNYPDYIFFDDNYKIAHTPEQWERVGLVSTNFRNYSNWNGKGVLIKEELARVKGLVDSVHAAGKNIRFWAAPDSKSAWLSLMGMGVDMIGTDRVEELGTLMQRKARNEYKMAEPYSVYTPTYKIDSKTERVKNVIFLIGDGMGLSQVYATYTANRGQLNLFQMRNIGLSVTNSADAYGTDSAAGATAMATGEKTNNRAVGVNSAGEPLQSLVAYASEAGKKTAVIAACDLTDATPAAFYAHQQERLSSTAIAQDMLSSPVDIVVGAGRKHFEARINDNSILEALQAKGYVVADELPATLPETSKLAVLVADSAVRPVLDGRGDYLLAAFSKVTGAISDNDKGFFLMLEGSQIDHGGHANNFPQVVTENADFDKVVGEALRFADQDGETLVIVTADHETGGLTLLDGNISEGYVIGEFSTDDHTGIPVPVYAYGPHSNDFRGVYQNNEIFQKLLALLSKYE</sequence>
<dbReference type="PANTHER" id="PTHR11596:SF5">
    <property type="entry name" value="ALKALINE PHOSPHATASE"/>
    <property type="match status" value="1"/>
</dbReference>
<dbReference type="EC" id="3.1.3.1" evidence="4"/>
<dbReference type="Proteomes" id="UP001597369">
    <property type="component" value="Unassembled WGS sequence"/>
</dbReference>
<dbReference type="GO" id="GO:0004035">
    <property type="term" value="F:alkaline phosphatase activity"/>
    <property type="evidence" value="ECO:0007669"/>
    <property type="project" value="UniProtKB-EC"/>
</dbReference>
<dbReference type="InterPro" id="IPR001952">
    <property type="entry name" value="Alkaline_phosphatase"/>
</dbReference>
<gene>
    <name evidence="4" type="ORF">ACFSKU_15700</name>
</gene>
<dbReference type="RefSeq" id="WP_229961724.1">
    <property type="nucleotide sequence ID" value="NZ_JAJJWI010000014.1"/>
</dbReference>
<accession>A0ABW4X069</accession>
<dbReference type="Gene3D" id="3.20.20.190">
    <property type="entry name" value="Phosphatidylinositol (PI) phosphodiesterase"/>
    <property type="match status" value="1"/>
</dbReference>
<dbReference type="Gene3D" id="3.40.720.10">
    <property type="entry name" value="Alkaline Phosphatase, subunit A"/>
    <property type="match status" value="1"/>
</dbReference>
<organism evidence="4 5">
    <name type="scientific">Pontibacter silvestris</name>
    <dbReference type="NCBI Taxonomy" id="2305183"/>
    <lineage>
        <taxon>Bacteria</taxon>
        <taxon>Pseudomonadati</taxon>
        <taxon>Bacteroidota</taxon>
        <taxon>Cytophagia</taxon>
        <taxon>Cytophagales</taxon>
        <taxon>Hymenobacteraceae</taxon>
        <taxon>Pontibacter</taxon>
    </lineage>
</organism>
<dbReference type="SUPFAM" id="SSF53649">
    <property type="entry name" value="Alkaline phosphatase-like"/>
    <property type="match status" value="1"/>
</dbReference>
<comment type="caution">
    <text evidence="4">The sequence shown here is derived from an EMBL/GenBank/DDBJ whole genome shotgun (WGS) entry which is preliminary data.</text>
</comment>
<dbReference type="EMBL" id="JBHUHV010000052">
    <property type="protein sequence ID" value="MFD2068333.1"/>
    <property type="molecule type" value="Genomic_DNA"/>
</dbReference>
<evidence type="ECO:0000256" key="3">
    <source>
        <dbReference type="SAM" id="SignalP"/>
    </source>
</evidence>
<proteinExistence type="inferred from homology"/>
<dbReference type="CDD" id="cd16012">
    <property type="entry name" value="ALP"/>
    <property type="match status" value="1"/>
</dbReference>
<protein>
    <submittedName>
        <fullName evidence="4">Alkaline phosphatase</fullName>
        <ecNumber evidence="4">3.1.3.1</ecNumber>
    </submittedName>
</protein>
<dbReference type="InterPro" id="IPR017946">
    <property type="entry name" value="PLC-like_Pdiesterase_TIM-brl"/>
</dbReference>
<dbReference type="PRINTS" id="PR00113">
    <property type="entry name" value="ALKPHPHTASE"/>
</dbReference>
<keyword evidence="3" id="KW-0732">Signal</keyword>
<keyword evidence="1" id="KW-0597">Phosphoprotein</keyword>
<reference evidence="5" key="1">
    <citation type="journal article" date="2019" name="Int. J. Syst. Evol. Microbiol.">
        <title>The Global Catalogue of Microorganisms (GCM) 10K type strain sequencing project: providing services to taxonomists for standard genome sequencing and annotation.</title>
        <authorList>
            <consortium name="The Broad Institute Genomics Platform"/>
            <consortium name="The Broad Institute Genome Sequencing Center for Infectious Disease"/>
            <person name="Wu L."/>
            <person name="Ma J."/>
        </authorList>
    </citation>
    <scope>NUCLEOTIDE SEQUENCE [LARGE SCALE GENOMIC DNA]</scope>
    <source>
        <strain evidence="5">JCM 16545</strain>
    </source>
</reference>
<evidence type="ECO:0000256" key="1">
    <source>
        <dbReference type="ARBA" id="ARBA00022553"/>
    </source>
</evidence>
<feature type="chain" id="PRO_5045929801" evidence="3">
    <location>
        <begin position="22"/>
        <end position="611"/>
    </location>
</feature>
<dbReference type="SUPFAM" id="SSF51695">
    <property type="entry name" value="PLC-like phosphodiesterases"/>
    <property type="match status" value="1"/>
</dbReference>